<dbReference type="InterPro" id="IPR006016">
    <property type="entry name" value="UspA"/>
</dbReference>
<dbReference type="PRINTS" id="PR01438">
    <property type="entry name" value="UNVRSLSTRESS"/>
</dbReference>
<dbReference type="EMBL" id="JAAVJC010000197">
    <property type="protein sequence ID" value="NJQ16799.1"/>
    <property type="molecule type" value="Genomic_DNA"/>
</dbReference>
<dbReference type="Proteomes" id="UP000727056">
    <property type="component" value="Unassembled WGS sequence"/>
</dbReference>
<comment type="similarity">
    <text evidence="1">Belongs to the universal stress protein A family.</text>
</comment>
<protein>
    <submittedName>
        <fullName evidence="3">Universal stress protein</fullName>
    </submittedName>
</protein>
<dbReference type="SUPFAM" id="SSF52402">
    <property type="entry name" value="Adenine nucleotide alpha hydrolases-like"/>
    <property type="match status" value="2"/>
</dbReference>
<evidence type="ECO:0000313" key="3">
    <source>
        <dbReference type="EMBL" id="NJQ16799.1"/>
    </source>
</evidence>
<dbReference type="PANTHER" id="PTHR46553:SF3">
    <property type="entry name" value="ADENINE NUCLEOTIDE ALPHA HYDROLASES-LIKE SUPERFAMILY PROTEIN"/>
    <property type="match status" value="1"/>
</dbReference>
<gene>
    <name evidence="3" type="ORF">HCN52_18150</name>
</gene>
<evidence type="ECO:0000313" key="4">
    <source>
        <dbReference type="Proteomes" id="UP000727056"/>
    </source>
</evidence>
<feature type="domain" description="UspA" evidence="2">
    <location>
        <begin position="155"/>
        <end position="291"/>
    </location>
</feature>
<evidence type="ECO:0000259" key="2">
    <source>
        <dbReference type="Pfam" id="PF00582"/>
    </source>
</evidence>
<proteinExistence type="inferred from homology"/>
<dbReference type="Gene3D" id="3.40.50.620">
    <property type="entry name" value="HUPs"/>
    <property type="match status" value="2"/>
</dbReference>
<dbReference type="PANTHER" id="PTHR46553">
    <property type="entry name" value="ADENINE NUCLEOTIDE ALPHA HYDROLASES-LIKE SUPERFAMILY PROTEIN"/>
    <property type="match status" value="1"/>
</dbReference>
<feature type="domain" description="UspA" evidence="2">
    <location>
        <begin position="16"/>
        <end position="139"/>
    </location>
</feature>
<accession>A0ABX1CCG5</accession>
<organism evidence="3 4">
    <name type="scientific">Streptomyces bohaiensis</name>
    <dbReference type="NCBI Taxonomy" id="1431344"/>
    <lineage>
        <taxon>Bacteria</taxon>
        <taxon>Bacillati</taxon>
        <taxon>Actinomycetota</taxon>
        <taxon>Actinomycetes</taxon>
        <taxon>Kitasatosporales</taxon>
        <taxon>Streptomycetaceae</taxon>
        <taxon>Streptomyces</taxon>
    </lineage>
</organism>
<dbReference type="RefSeq" id="WP_168089509.1">
    <property type="nucleotide sequence ID" value="NZ_JAAVJC010000197.1"/>
</dbReference>
<dbReference type="Pfam" id="PF00582">
    <property type="entry name" value="Usp"/>
    <property type="match status" value="2"/>
</dbReference>
<sequence>MDGLAPGRGLGDFPTRRPVVVGVDGTEGALRAVEWAAREADRTGRPLLVVRAVLWNARDTGEHPLTAATARARQVAPGLPVRATTLREDPGDALPHAAAHAALLTVGTGGHHGVLADMLRGSVGLAVASRADCPVVVVPETVGEPVGGPGRAPEVVLGVGERDHAAAARFAAEAAVRRGCALRAVAAWQSPPLGVGDVPVDAAEWRLVYRDRAERALDTALGPVTATHPGLTVLRHTEEGNSSHALLTAAERATLLVVGAGREATGRPGPHLGGVARSVLHRARCPVAVVPDTEADAAAGPAAAEAA</sequence>
<keyword evidence="4" id="KW-1185">Reference proteome</keyword>
<reference evidence="3 4" key="1">
    <citation type="submission" date="2020-03" db="EMBL/GenBank/DDBJ databases">
        <title>Draft genome of Streptomyces sp. ventii, isolated from the Axial Seamount in the Pacific Ocean, and resequencing of the two type strains Streptomyces lonarensis strain NCL 716 and Streptomyces bohaiensis strain 11A07.</title>
        <authorList>
            <person name="Loughran R.M."/>
            <person name="Pfannmuller K.M."/>
            <person name="Wasson B.J."/>
            <person name="Deadmond M.C."/>
            <person name="Paddock B.E."/>
            <person name="Koyack M.J."/>
            <person name="Gallegos D.A."/>
            <person name="Mitchell E.A."/>
            <person name="Ushijima B."/>
            <person name="Saw J.H."/>
            <person name="Mcphail K.L."/>
            <person name="Videau P."/>
        </authorList>
    </citation>
    <scope>NUCLEOTIDE SEQUENCE [LARGE SCALE GENOMIC DNA]</scope>
    <source>
        <strain evidence="3 4">11A07</strain>
    </source>
</reference>
<dbReference type="InterPro" id="IPR006015">
    <property type="entry name" value="Universal_stress_UspA"/>
</dbReference>
<name>A0ABX1CCG5_9ACTN</name>
<comment type="caution">
    <text evidence="3">The sequence shown here is derived from an EMBL/GenBank/DDBJ whole genome shotgun (WGS) entry which is preliminary data.</text>
</comment>
<evidence type="ECO:0000256" key="1">
    <source>
        <dbReference type="ARBA" id="ARBA00008791"/>
    </source>
</evidence>
<dbReference type="InterPro" id="IPR014729">
    <property type="entry name" value="Rossmann-like_a/b/a_fold"/>
</dbReference>